<reference evidence="1 2" key="1">
    <citation type="submission" date="2019-07" db="EMBL/GenBank/DDBJ databases">
        <title>Whole genome shotgun sequence of Nocardia ninae NBRC 108245.</title>
        <authorList>
            <person name="Hosoyama A."/>
            <person name="Uohara A."/>
            <person name="Ohji S."/>
            <person name="Ichikawa N."/>
        </authorList>
    </citation>
    <scope>NUCLEOTIDE SEQUENCE [LARGE SCALE GENOMIC DNA]</scope>
    <source>
        <strain evidence="1 2">NBRC 108245</strain>
    </source>
</reference>
<dbReference type="EMBL" id="BJXA01000064">
    <property type="protein sequence ID" value="GEM42186.1"/>
    <property type="molecule type" value="Genomic_DNA"/>
</dbReference>
<protein>
    <submittedName>
        <fullName evidence="1">Uncharacterized protein</fullName>
    </submittedName>
</protein>
<accession>A0A511MQC6</accession>
<keyword evidence="2" id="KW-1185">Reference proteome</keyword>
<dbReference type="RefSeq" id="WP_147139621.1">
    <property type="nucleotide sequence ID" value="NZ_BJXA01000064.1"/>
</dbReference>
<proteinExistence type="predicted"/>
<comment type="caution">
    <text evidence="1">The sequence shown here is derived from an EMBL/GenBank/DDBJ whole genome shotgun (WGS) entry which is preliminary data.</text>
</comment>
<dbReference type="OrthoDB" id="4573608at2"/>
<evidence type="ECO:0000313" key="1">
    <source>
        <dbReference type="EMBL" id="GEM42186.1"/>
    </source>
</evidence>
<name>A0A511MQC6_9NOCA</name>
<evidence type="ECO:0000313" key="2">
    <source>
        <dbReference type="Proteomes" id="UP000321424"/>
    </source>
</evidence>
<dbReference type="AlphaFoldDB" id="A0A511MQC6"/>
<gene>
    <name evidence="1" type="ORF">NN4_67050</name>
</gene>
<dbReference type="Proteomes" id="UP000321424">
    <property type="component" value="Unassembled WGS sequence"/>
</dbReference>
<sequence>MTQWAFLRWMDWSPSYDSHATVTTRVCEFLGSEESVQVIKPASGSFEAGKVMLSWIADRVRLTGERQPVRIVVHPDQRQLDTIVDSGMPDDERVLVVLWSSDPAFEGWVYARGGVNLAADATDQVVPDPVIVEALRGVPLNNGLGGSYGRDRLVEVLVALHKGGYALNTPALEAAGAAAGMDLDDLKNVRVHADRTVNGKPMRIKNPMLRPDVVTVWEESARNRR</sequence>
<organism evidence="1 2">
    <name type="scientific">Nocardia ninae NBRC 108245</name>
    <dbReference type="NCBI Taxonomy" id="1210091"/>
    <lineage>
        <taxon>Bacteria</taxon>
        <taxon>Bacillati</taxon>
        <taxon>Actinomycetota</taxon>
        <taxon>Actinomycetes</taxon>
        <taxon>Mycobacteriales</taxon>
        <taxon>Nocardiaceae</taxon>
        <taxon>Nocardia</taxon>
    </lineage>
</organism>